<feature type="domain" description="DUF5643" evidence="3">
    <location>
        <begin position="235"/>
        <end position="356"/>
    </location>
</feature>
<dbReference type="AlphaFoldDB" id="A0A1X7HSF5"/>
<reference evidence="4 5" key="1">
    <citation type="submission" date="2017-04" db="EMBL/GenBank/DDBJ databases">
        <authorList>
            <person name="Afonso C.L."/>
            <person name="Miller P.J."/>
            <person name="Scott M.A."/>
            <person name="Spackman E."/>
            <person name="Goraichik I."/>
            <person name="Dimitrov K.M."/>
            <person name="Suarez D.L."/>
            <person name="Swayne D.E."/>
        </authorList>
    </citation>
    <scope>NUCLEOTIDE SEQUENCE [LARGE SCALE GENOMIC DNA]</scope>
    <source>
        <strain evidence="4 5">N3/975</strain>
    </source>
</reference>
<dbReference type="RefSeq" id="WP_208916123.1">
    <property type="nucleotide sequence ID" value="NZ_LT840184.1"/>
</dbReference>
<dbReference type="Proteomes" id="UP000192940">
    <property type="component" value="Chromosome I"/>
</dbReference>
<evidence type="ECO:0008006" key="6">
    <source>
        <dbReference type="Google" id="ProtNLM"/>
    </source>
</evidence>
<evidence type="ECO:0000313" key="4">
    <source>
        <dbReference type="EMBL" id="SMF91656.1"/>
    </source>
</evidence>
<feature type="transmembrane region" description="Helical" evidence="1">
    <location>
        <begin position="53"/>
        <end position="73"/>
    </location>
</feature>
<dbReference type="Gene3D" id="2.60.40.1630">
    <property type="entry name" value="bacillus anthracis domain"/>
    <property type="match status" value="1"/>
</dbReference>
<keyword evidence="1" id="KW-0812">Transmembrane</keyword>
<proteinExistence type="predicted"/>
<evidence type="ECO:0000256" key="1">
    <source>
        <dbReference type="SAM" id="Phobius"/>
    </source>
</evidence>
<dbReference type="EMBL" id="LT840184">
    <property type="protein sequence ID" value="SMF91656.1"/>
    <property type="molecule type" value="Genomic_DNA"/>
</dbReference>
<sequence>MNNDLTHELEQLKQEVQELPKMIRSRLDSTYQSLEEGSHLNQKKQSVRKKRRFAGILAATAASTLLIIGSGFISPVMAETLKNIPVVGSLFIKAGDEGLKKASKQGLTTHANQSVTHEGTTLSISELLYDGSRISMVLTRETSDGKNETFRDWWDHIDDKNQASYIRFFVDDKELNVGYTMSYTGEDAKNSTIITLSPDSLPDEFKWNVVIWDIKTEQQFKLIIPVKKNTTNNVILKPEELKSHDNINMTIKKLEITPATMRLELTITGKPGQDIKEIEEAIPSQYKIMGSIDINYDVMNDKGELAGSIGGNGYGSDGIYEYTFMFEPFRALPQSITIKPYVQKGEQKEYIPELEFQLSVPK</sequence>
<dbReference type="Pfam" id="PF18705">
    <property type="entry name" value="DUF5643"/>
    <property type="match status" value="1"/>
</dbReference>
<dbReference type="Pfam" id="PF13786">
    <property type="entry name" value="DUF4179"/>
    <property type="match status" value="1"/>
</dbReference>
<organism evidence="4 5">
    <name type="scientific">Paenibacillus uliginis N3/975</name>
    <dbReference type="NCBI Taxonomy" id="1313296"/>
    <lineage>
        <taxon>Bacteria</taxon>
        <taxon>Bacillati</taxon>
        <taxon>Bacillota</taxon>
        <taxon>Bacilli</taxon>
        <taxon>Bacillales</taxon>
        <taxon>Paenibacillaceae</taxon>
        <taxon>Paenibacillus</taxon>
    </lineage>
</organism>
<protein>
    <recommendedName>
        <fullName evidence="6">DUF4179 domain-containing protein</fullName>
    </recommendedName>
</protein>
<dbReference type="STRING" id="1313296.SAMN05661091_5529"/>
<keyword evidence="5" id="KW-1185">Reference proteome</keyword>
<dbReference type="InterPro" id="IPR040680">
    <property type="entry name" value="DUF5643"/>
</dbReference>
<evidence type="ECO:0000259" key="3">
    <source>
        <dbReference type="Pfam" id="PF18705"/>
    </source>
</evidence>
<name>A0A1X7HSF5_9BACL</name>
<feature type="domain" description="DUF4179" evidence="2">
    <location>
        <begin position="49"/>
        <end position="139"/>
    </location>
</feature>
<keyword evidence="1" id="KW-0472">Membrane</keyword>
<evidence type="ECO:0000313" key="5">
    <source>
        <dbReference type="Proteomes" id="UP000192940"/>
    </source>
</evidence>
<evidence type="ECO:0000259" key="2">
    <source>
        <dbReference type="Pfam" id="PF13786"/>
    </source>
</evidence>
<accession>A0A1X7HSF5</accession>
<keyword evidence="1" id="KW-1133">Transmembrane helix</keyword>
<gene>
    <name evidence="4" type="ORF">SAMN05661091_5529</name>
</gene>
<dbReference type="InterPro" id="IPR025436">
    <property type="entry name" value="DUF4179"/>
</dbReference>